<dbReference type="EMBL" id="JABMIG020000078">
    <property type="protein sequence ID" value="KAL3794649.1"/>
    <property type="molecule type" value="Genomic_DNA"/>
</dbReference>
<reference evidence="2 3" key="1">
    <citation type="journal article" date="2020" name="G3 (Bethesda)">
        <title>Improved Reference Genome for Cyclotella cryptica CCMP332, a Model for Cell Wall Morphogenesis, Salinity Adaptation, and Lipid Production in Diatoms (Bacillariophyta).</title>
        <authorList>
            <person name="Roberts W.R."/>
            <person name="Downey K.M."/>
            <person name="Ruck E.C."/>
            <person name="Traller J.C."/>
            <person name="Alverson A.J."/>
        </authorList>
    </citation>
    <scope>NUCLEOTIDE SEQUENCE [LARGE SCALE GENOMIC DNA]</scope>
    <source>
        <strain evidence="2 3">CCMP332</strain>
    </source>
</reference>
<dbReference type="Proteomes" id="UP001516023">
    <property type="component" value="Unassembled WGS sequence"/>
</dbReference>
<evidence type="ECO:0000256" key="1">
    <source>
        <dbReference type="SAM" id="SignalP"/>
    </source>
</evidence>
<comment type="caution">
    <text evidence="2">The sequence shown here is derived from an EMBL/GenBank/DDBJ whole genome shotgun (WGS) entry which is preliminary data.</text>
</comment>
<protein>
    <submittedName>
        <fullName evidence="2">Uncharacterized protein</fullName>
    </submittedName>
</protein>
<accession>A0ABD3Q2G8</accession>
<feature type="chain" id="PRO_5044830972" evidence="1">
    <location>
        <begin position="20"/>
        <end position="354"/>
    </location>
</feature>
<evidence type="ECO:0000313" key="2">
    <source>
        <dbReference type="EMBL" id="KAL3794649.1"/>
    </source>
</evidence>
<name>A0ABD3Q2G8_9STRA</name>
<keyword evidence="3" id="KW-1185">Reference proteome</keyword>
<sequence length="354" mass="39776">MTLTRLLPILLALWRAMPCRRLIRLHFRAFSSSMTYESDSYAIYEGSPDHVTHPTSVTAFPFENDESESNLRQLAVTEYCRFRQPGSGLCHPEGDWIILCSLGGENSIPVCCLSSEGSRGSLVRRGRNSTSISPSYGRGAGDRVLSWDSCYCDELYTSEGGMGNRNVKYENMMRGSDLEGSDADRRFSVWFACWVEEGFVTLSVFISKTPGPGTMEVDQSSHAVALYDKYSDEEIDHDIFATVRWTCRRAQIRFQISRTEVLAATIKSMEKCWAKKSFRNASIGWIVIVRGSLSPEPLPFTGDRRTSEEKAIITNQPTTNHGPQRNGLRGAIVLLRHHESLLSSLKTFSKDNAR</sequence>
<keyword evidence="1" id="KW-0732">Signal</keyword>
<organism evidence="2 3">
    <name type="scientific">Cyclotella cryptica</name>
    <dbReference type="NCBI Taxonomy" id="29204"/>
    <lineage>
        <taxon>Eukaryota</taxon>
        <taxon>Sar</taxon>
        <taxon>Stramenopiles</taxon>
        <taxon>Ochrophyta</taxon>
        <taxon>Bacillariophyta</taxon>
        <taxon>Coscinodiscophyceae</taxon>
        <taxon>Thalassiosirophycidae</taxon>
        <taxon>Stephanodiscales</taxon>
        <taxon>Stephanodiscaceae</taxon>
        <taxon>Cyclotella</taxon>
    </lineage>
</organism>
<evidence type="ECO:0000313" key="3">
    <source>
        <dbReference type="Proteomes" id="UP001516023"/>
    </source>
</evidence>
<feature type="signal peptide" evidence="1">
    <location>
        <begin position="1"/>
        <end position="19"/>
    </location>
</feature>
<gene>
    <name evidence="2" type="ORF">HJC23_010077</name>
</gene>
<proteinExistence type="predicted"/>
<dbReference type="AlphaFoldDB" id="A0ABD3Q2G8"/>